<dbReference type="InterPro" id="IPR047681">
    <property type="entry name" value="PPA1309-like"/>
</dbReference>
<dbReference type="NCBIfam" id="NF040618">
    <property type="entry name" value="PPA1309_fam"/>
    <property type="match status" value="1"/>
</dbReference>
<name>A0A3M2JN43_9CELL</name>
<organism evidence="1 2">
    <name type="scientific">Cellulomonas triticagri</name>
    <dbReference type="NCBI Taxonomy" id="2483352"/>
    <lineage>
        <taxon>Bacteria</taxon>
        <taxon>Bacillati</taxon>
        <taxon>Actinomycetota</taxon>
        <taxon>Actinomycetes</taxon>
        <taxon>Micrococcales</taxon>
        <taxon>Cellulomonadaceae</taxon>
        <taxon>Cellulomonas</taxon>
    </lineage>
</organism>
<dbReference type="AlphaFoldDB" id="A0A3M2JN43"/>
<dbReference type="Proteomes" id="UP000269289">
    <property type="component" value="Unassembled WGS sequence"/>
</dbReference>
<dbReference type="OrthoDB" id="3266223at2"/>
<evidence type="ECO:0000313" key="1">
    <source>
        <dbReference type="EMBL" id="RMI13013.1"/>
    </source>
</evidence>
<evidence type="ECO:0000313" key="2">
    <source>
        <dbReference type="Proteomes" id="UP000269289"/>
    </source>
</evidence>
<protein>
    <submittedName>
        <fullName evidence="1">Uncharacterized protein</fullName>
    </submittedName>
</protein>
<comment type="caution">
    <text evidence="1">The sequence shown here is derived from an EMBL/GenBank/DDBJ whole genome shotgun (WGS) entry which is preliminary data.</text>
</comment>
<gene>
    <name evidence="1" type="ORF">EBM89_06240</name>
</gene>
<reference evidence="1 2" key="1">
    <citation type="submission" date="2018-10" db="EMBL/GenBank/DDBJ databases">
        <title>Isolation, diversity and antifungal activity of actinobacteria from wheat.</title>
        <authorList>
            <person name="Han C."/>
        </authorList>
    </citation>
    <scope>NUCLEOTIDE SEQUENCE [LARGE SCALE GENOMIC DNA]</scope>
    <source>
        <strain evidence="1 2">NEAU-YY56</strain>
    </source>
</reference>
<keyword evidence="2" id="KW-1185">Reference proteome</keyword>
<accession>A0A3M2JN43</accession>
<dbReference type="EMBL" id="RFFI01000024">
    <property type="protein sequence ID" value="RMI13013.1"/>
    <property type="molecule type" value="Genomic_DNA"/>
</dbReference>
<sequence>MPPAQQALAEAVVEIERHVATGGWDGPVRVFALVRTQAALDAQPALAGQLPAEVLAAAAADPHHLTSVEQEGLPAGDDLEGLLGGIAWPDGVDGAAVTVERIVLPPEAEDGLPEDPEAALAALLAHPQRQDVRIAVGVLRDGTTWSAVRQRALDADGAVGQGPDVVPGLADALVATFR</sequence>
<proteinExistence type="predicted"/>